<protein>
    <recommendedName>
        <fullName evidence="1">Helicase ATP-binding domain-containing protein</fullName>
    </recommendedName>
</protein>
<dbReference type="SUPFAM" id="SSF52540">
    <property type="entry name" value="P-loop containing nucleoside triphosphate hydrolases"/>
    <property type="match status" value="1"/>
</dbReference>
<dbReference type="GO" id="GO:0003677">
    <property type="term" value="F:DNA binding"/>
    <property type="evidence" value="ECO:0007669"/>
    <property type="project" value="InterPro"/>
</dbReference>
<dbReference type="InterPro" id="IPR027417">
    <property type="entry name" value="P-loop_NTPase"/>
</dbReference>
<reference evidence="2" key="1">
    <citation type="journal article" date="2020" name="Nature">
        <title>Giant virus diversity and host interactions through global metagenomics.</title>
        <authorList>
            <person name="Schulz F."/>
            <person name="Roux S."/>
            <person name="Paez-Espino D."/>
            <person name="Jungbluth S."/>
            <person name="Walsh D.A."/>
            <person name="Denef V.J."/>
            <person name="McMahon K.D."/>
            <person name="Konstantinidis K.T."/>
            <person name="Eloe-Fadrosh E.A."/>
            <person name="Kyrpides N.C."/>
            <person name="Woyke T."/>
        </authorList>
    </citation>
    <scope>NUCLEOTIDE SEQUENCE</scope>
    <source>
        <strain evidence="2">GVMAG-M-3300023184-177</strain>
    </source>
</reference>
<dbReference type="PANTHER" id="PTHR47396:SF1">
    <property type="entry name" value="ATP-DEPENDENT HELICASE IRC3-RELATED"/>
    <property type="match status" value="1"/>
</dbReference>
<dbReference type="Gene3D" id="3.40.50.300">
    <property type="entry name" value="P-loop containing nucleotide triphosphate hydrolases"/>
    <property type="match status" value="1"/>
</dbReference>
<dbReference type="Pfam" id="PF04851">
    <property type="entry name" value="ResIII"/>
    <property type="match status" value="1"/>
</dbReference>
<dbReference type="InterPro" id="IPR050742">
    <property type="entry name" value="Helicase_Restrict-Modif_Enz"/>
</dbReference>
<feature type="domain" description="Helicase ATP-binding" evidence="1">
    <location>
        <begin position="150"/>
        <end position="351"/>
    </location>
</feature>
<evidence type="ECO:0000259" key="1">
    <source>
        <dbReference type="SMART" id="SM00487"/>
    </source>
</evidence>
<proteinExistence type="predicted"/>
<evidence type="ECO:0000313" key="2">
    <source>
        <dbReference type="EMBL" id="QHT84738.1"/>
    </source>
</evidence>
<dbReference type="InterPro" id="IPR014001">
    <property type="entry name" value="Helicase_ATP-bd"/>
</dbReference>
<dbReference type="CDD" id="cd18785">
    <property type="entry name" value="SF2_C"/>
    <property type="match status" value="1"/>
</dbReference>
<dbReference type="AlphaFoldDB" id="A0A6C0HVG2"/>
<dbReference type="GO" id="GO:0005829">
    <property type="term" value="C:cytosol"/>
    <property type="evidence" value="ECO:0007669"/>
    <property type="project" value="TreeGrafter"/>
</dbReference>
<dbReference type="GO" id="GO:0016787">
    <property type="term" value="F:hydrolase activity"/>
    <property type="evidence" value="ECO:0007669"/>
    <property type="project" value="InterPro"/>
</dbReference>
<name>A0A6C0HVG2_9ZZZZ</name>
<dbReference type="PANTHER" id="PTHR47396">
    <property type="entry name" value="TYPE I RESTRICTION ENZYME ECOKI R PROTEIN"/>
    <property type="match status" value="1"/>
</dbReference>
<accession>A0A6C0HVG2</accession>
<sequence>MKYEEFYNELTNLGEHIQTFKDENIVDSNLITKFIKNVFKNINDSIKYHCIIHFNYVIKTSNFIKRIIETKTNEILLDEIIILLQNKQITTTDNLNIVYNDVLEFMINNDIINDIYNSNYNTNNDCNNNSDSETESEIDKISNIPIINQSDFKFRINQIEAFEKLEKYGLQKGILNSATGTGKSYIIIRYIDYVFRKFKNNCKIILFTERVNILKDLFELDNLDKLKEKILYWKQINVGDLSDIKIIERVINKTYNWVDCFKKNEPTLLLINRAFLSNRKLYKQLTKDNISLVIHDECHNATSPKCFDIIKHFDNLNVPIIGLSATPIRTGNKQIEKLKSIYGINNKINLIINYGLIFAIEKELIVPPVFNWYYFDNFSDDTEDEINDNEVDSILTCLNNKIDELPYRKIIAWCGYIELTKKWIEKIKVKINNYDKLKQIKFYADIDNYEYNNVGCYKDFKQITNDGILFCAKKHKEGSDILNLDSCIFLDKAKNRESIPFIQCIGRVLRNNTNKKFGYIFDGLQCNNYKYMIDKIIDYYQTIQNLTHISELSNNEINNRIDNISKAITYNRNSISLEIGTVKINIDTMNIILNSSNIKKLNDSLKQIKKITNCRNPLLCINHMEKIMHRIAQFDIWEFYYDKDKNVFVYKNKNYNTMNQLTQLHYKTSLPNRTSSNNAWWECKIYRNNEWISMHDLPIIEN</sequence>
<organism evidence="2">
    <name type="scientific">viral metagenome</name>
    <dbReference type="NCBI Taxonomy" id="1070528"/>
    <lineage>
        <taxon>unclassified sequences</taxon>
        <taxon>metagenomes</taxon>
        <taxon>organismal metagenomes</taxon>
    </lineage>
</organism>
<dbReference type="SMART" id="SM00487">
    <property type="entry name" value="DEXDc"/>
    <property type="match status" value="1"/>
</dbReference>
<dbReference type="GO" id="GO:0005524">
    <property type="term" value="F:ATP binding"/>
    <property type="evidence" value="ECO:0007669"/>
    <property type="project" value="InterPro"/>
</dbReference>
<dbReference type="EMBL" id="MN740025">
    <property type="protein sequence ID" value="QHT84738.1"/>
    <property type="molecule type" value="Genomic_DNA"/>
</dbReference>
<dbReference type="InterPro" id="IPR006935">
    <property type="entry name" value="Helicase/UvrB_N"/>
</dbReference>